<dbReference type="Proteomes" id="UP000501676">
    <property type="component" value="Chromosome"/>
</dbReference>
<dbReference type="EMBL" id="CP049228">
    <property type="protein sequence ID" value="QIH23729.1"/>
    <property type="molecule type" value="Genomic_DNA"/>
</dbReference>
<evidence type="ECO:0000256" key="1">
    <source>
        <dbReference type="ARBA" id="ARBA00022490"/>
    </source>
</evidence>
<evidence type="ECO:0000313" key="2">
    <source>
        <dbReference type="EMBL" id="QIH23729.1"/>
    </source>
</evidence>
<accession>A0A6G7B8S7</accession>
<gene>
    <name evidence="2" type="ORF">G6Z83_03250</name>
</gene>
<protein>
    <submittedName>
        <fullName evidence="2">DUF2129 domain-containing protein</fullName>
    </submittedName>
</protein>
<proteinExistence type="predicted"/>
<organism evidence="2 3">
    <name type="scientific">Lactobacillus iners</name>
    <dbReference type="NCBI Taxonomy" id="147802"/>
    <lineage>
        <taxon>Bacteria</taxon>
        <taxon>Bacillati</taxon>
        <taxon>Bacillota</taxon>
        <taxon>Bacilli</taxon>
        <taxon>Lactobacillales</taxon>
        <taxon>Lactobacillaceae</taxon>
        <taxon>Lactobacillus</taxon>
    </lineage>
</organism>
<reference evidence="2 3" key="1">
    <citation type="submission" date="2020-02" db="EMBL/GenBank/DDBJ databases">
        <title>Complete genome sequences of six Lactobacillus iners strains isolated from the human vagina.</title>
        <authorList>
            <person name="France M.T."/>
            <person name="Rutt L."/>
            <person name="Narina S."/>
            <person name="Arbaugh S."/>
            <person name="Humphrys M.S."/>
            <person name="Ma B."/>
            <person name="Hayward M.R."/>
            <person name="Relman D."/>
            <person name="Kwon D.S."/>
            <person name="Ravel J."/>
        </authorList>
    </citation>
    <scope>NUCLEOTIDE SEQUENCE [LARGE SCALE GENOMIC DNA]</scope>
    <source>
        <strain evidence="2 3">C0210C1</strain>
    </source>
</reference>
<dbReference type="RefSeq" id="WP_006730022.1">
    <property type="nucleotide sequence ID" value="NZ_CP045664.1"/>
</dbReference>
<dbReference type="Pfam" id="PF09902">
    <property type="entry name" value="DUF2129"/>
    <property type="match status" value="1"/>
</dbReference>
<keyword evidence="1" id="KW-0963">Cytoplasm</keyword>
<evidence type="ECO:0000313" key="3">
    <source>
        <dbReference type="Proteomes" id="UP000501676"/>
    </source>
</evidence>
<name>A0A6G7B8S7_9LACO</name>
<dbReference type="AlphaFoldDB" id="A0A6G7B8S7"/>
<sequence length="110" mass="12808">MGLVFQDKNKVEQISDRVAIVVYLNKNYEKSFLYKFGNLIYASPKNDYAIMYISESKAKKIITMLTENKFVKSVEISKYNDLDFSSEHTTELMKNLKTTAENKLKNGEEF</sequence>
<dbReference type="InterPro" id="IPR016979">
    <property type="entry name" value="DUF2129"/>
</dbReference>